<sequence>MSVPGPAGRQHRLTWVLGATSVVLAIALAVVAGLHFAQPREAGDSVRAAAATSPEARWASAGDTAAVSIVTEDPTCGEWTRISASLVEVQNRVLWFDRDGSIAAVEWSPEQAAMYSTVATAMGSVVVQTSRLARQTPHRVMREAYGQLVAYAQELINRIPQYQPADIDVARTADAMVGAVSSICAAASGSAPARAPLPPAALPPTAPPPAPAAIDRRTMMADNPSICAEWLPMSANHRYSVADHTDADWQTPAVDWTFYQQSAGAAVGSLDTEFADESEQLSRRSNNPVVEDLVVLAAQYLRAHALALPTYAPADRALADVAGYLTKAIDSACAAVV</sequence>
<accession>A0ABS6KRZ7</accession>
<evidence type="ECO:0000313" key="2">
    <source>
        <dbReference type="EMBL" id="MBU9766410.1"/>
    </source>
</evidence>
<evidence type="ECO:0000313" key="3">
    <source>
        <dbReference type="Proteomes" id="UP000812982"/>
    </source>
</evidence>
<keyword evidence="1" id="KW-0812">Transmembrane</keyword>
<keyword evidence="1" id="KW-0472">Membrane</keyword>
<keyword evidence="3" id="KW-1185">Reference proteome</keyword>
<dbReference type="Proteomes" id="UP000812982">
    <property type="component" value="Unassembled WGS sequence"/>
</dbReference>
<comment type="caution">
    <text evidence="2">The sequence shown here is derived from an EMBL/GenBank/DDBJ whole genome shotgun (WGS) entry which is preliminary data.</text>
</comment>
<protein>
    <submittedName>
        <fullName evidence="2">Uncharacterized protein</fullName>
    </submittedName>
</protein>
<reference evidence="2 3" key="1">
    <citation type="journal article" date="2021" name="Sci. Rep.">
        <title>Phenotypic and genomic hallmarks of a novel, potentially pathogenic rapidly growing Mycobacterium species related to the Mycobacterium fortuitum complex.</title>
        <authorList>
            <person name="Gharbi R."/>
            <person name="Khanna V."/>
            <person name="Frigui W."/>
            <person name="Mhenni B."/>
            <person name="Brosch R."/>
            <person name="Mardassi H."/>
        </authorList>
    </citation>
    <scope>NUCLEOTIDE SEQUENCE [LARGE SCALE GENOMIC DNA]</scope>
    <source>
        <strain evidence="2 3">TNTM28</strain>
    </source>
</reference>
<feature type="transmembrane region" description="Helical" evidence="1">
    <location>
        <begin position="12"/>
        <end position="37"/>
    </location>
</feature>
<keyword evidence="1" id="KW-1133">Transmembrane helix</keyword>
<dbReference type="EMBL" id="VOMB01000023">
    <property type="protein sequence ID" value="MBU9766410.1"/>
    <property type="molecule type" value="Genomic_DNA"/>
</dbReference>
<name>A0ABS6KRZ7_9MYCO</name>
<evidence type="ECO:0000256" key="1">
    <source>
        <dbReference type="SAM" id="Phobius"/>
    </source>
</evidence>
<organism evidence="2 3">
    <name type="scientific">[Mycobacterium] fortunisiensis</name>
    <dbReference type="NCBI Taxonomy" id="2600579"/>
    <lineage>
        <taxon>Bacteria</taxon>
        <taxon>Bacillati</taxon>
        <taxon>Actinomycetota</taxon>
        <taxon>Actinomycetes</taxon>
        <taxon>Mycobacteriales</taxon>
        <taxon>Mycobacteriaceae</taxon>
        <taxon>Mycolicibacterium</taxon>
    </lineage>
</organism>
<gene>
    <name evidence="2" type="ORF">FR943_21515</name>
</gene>
<proteinExistence type="predicted"/>
<dbReference type="RefSeq" id="WP_217160265.1">
    <property type="nucleotide sequence ID" value="NZ_VOMB01000023.1"/>
</dbReference>